<proteinExistence type="inferred from homology"/>
<sequence>EDGKATFKVSGSAYKLTRLRSLHHGTCLLSSPNLGSIGQMLRSPAEPFIKGRGVESVRSPVRNVGVGNEEFEGAVVREFGAMYGAFDVIAEVNEDAAELESVRKGMKELQ</sequence>
<dbReference type="InterPro" id="IPR045864">
    <property type="entry name" value="aa-tRNA-synth_II/BPL/LPL"/>
</dbReference>
<protein>
    <recommendedName>
        <fullName evidence="4">Putative lipoate-protein ligase A</fullName>
    </recommendedName>
</protein>
<feature type="domain" description="BPL/LPL catalytic" evidence="5">
    <location>
        <begin position="7"/>
        <end position="64"/>
    </location>
</feature>
<evidence type="ECO:0000313" key="6">
    <source>
        <dbReference type="EMBL" id="CRK30550.1"/>
    </source>
</evidence>
<evidence type="ECO:0000256" key="4">
    <source>
        <dbReference type="ARBA" id="ARBA00015925"/>
    </source>
</evidence>
<dbReference type="AlphaFoldDB" id="A0A0G4M9B5"/>
<evidence type="ECO:0000313" key="7">
    <source>
        <dbReference type="Proteomes" id="UP000045706"/>
    </source>
</evidence>
<dbReference type="GO" id="GO:0017118">
    <property type="term" value="F:lipoyltransferase activity"/>
    <property type="evidence" value="ECO:0007669"/>
    <property type="project" value="TreeGrafter"/>
</dbReference>
<dbReference type="GO" id="GO:0005739">
    <property type="term" value="C:mitochondrion"/>
    <property type="evidence" value="ECO:0007669"/>
    <property type="project" value="TreeGrafter"/>
</dbReference>
<name>A0A0G4M9B5_VERLO</name>
<evidence type="ECO:0000256" key="1">
    <source>
        <dbReference type="ARBA" id="ARBA00003253"/>
    </source>
</evidence>
<evidence type="ECO:0000256" key="2">
    <source>
        <dbReference type="ARBA" id="ARBA00005085"/>
    </source>
</evidence>
<dbReference type="PANTHER" id="PTHR12561:SF3">
    <property type="entry name" value="LIPOYLTRANSFERASE 1, MITOCHONDRIAL"/>
    <property type="match status" value="1"/>
</dbReference>
<comment type="function">
    <text evidence="1">Catalyzes both the ATP-dependent activation of exogenously supplied lipoate to lipoyl-AMP and the transfer of the activated lipoyl onto the lipoyl domains of lipoate-dependent enzymes.</text>
</comment>
<dbReference type="Proteomes" id="UP000045706">
    <property type="component" value="Unassembled WGS sequence"/>
</dbReference>
<dbReference type="InterPro" id="IPR004562">
    <property type="entry name" value="LipoylTrfase_LipoateP_Ligase"/>
</dbReference>
<dbReference type="GO" id="GO:0009249">
    <property type="term" value="P:protein lipoylation"/>
    <property type="evidence" value="ECO:0007669"/>
    <property type="project" value="InterPro"/>
</dbReference>
<dbReference type="Gene3D" id="3.30.930.10">
    <property type="entry name" value="Bira Bifunctional Protein, Domain 2"/>
    <property type="match status" value="1"/>
</dbReference>
<comment type="pathway">
    <text evidence="2">Protein modification; protein lipoylation via exogenous pathway; protein N(6)-(lipoyl)lysine from lipoate: step 2/2.</text>
</comment>
<organism evidence="6 7">
    <name type="scientific">Verticillium longisporum</name>
    <name type="common">Verticillium dahliae var. longisporum</name>
    <dbReference type="NCBI Taxonomy" id="100787"/>
    <lineage>
        <taxon>Eukaryota</taxon>
        <taxon>Fungi</taxon>
        <taxon>Dikarya</taxon>
        <taxon>Ascomycota</taxon>
        <taxon>Pezizomycotina</taxon>
        <taxon>Sordariomycetes</taxon>
        <taxon>Hypocreomycetidae</taxon>
        <taxon>Glomerellales</taxon>
        <taxon>Plectosphaerellaceae</taxon>
        <taxon>Verticillium</taxon>
    </lineage>
</organism>
<dbReference type="SUPFAM" id="SSF55681">
    <property type="entry name" value="Class II aaRS and biotin synthetases"/>
    <property type="match status" value="1"/>
</dbReference>
<comment type="similarity">
    <text evidence="3">Belongs to the LplA family.</text>
</comment>
<dbReference type="InterPro" id="IPR004143">
    <property type="entry name" value="BPL_LPL_catalytic"/>
</dbReference>
<dbReference type="Pfam" id="PF21948">
    <property type="entry name" value="LplA-B_cat"/>
    <property type="match status" value="1"/>
</dbReference>
<dbReference type="PANTHER" id="PTHR12561">
    <property type="entry name" value="LIPOATE-PROTEIN LIGASE"/>
    <property type="match status" value="1"/>
</dbReference>
<evidence type="ECO:0000256" key="3">
    <source>
        <dbReference type="ARBA" id="ARBA00008242"/>
    </source>
</evidence>
<reference evidence="7" key="1">
    <citation type="submission" date="2015-05" db="EMBL/GenBank/DDBJ databases">
        <authorList>
            <person name="Fogelqvist Johan"/>
        </authorList>
    </citation>
    <scope>NUCLEOTIDE SEQUENCE [LARGE SCALE GENOMIC DNA]</scope>
</reference>
<accession>A0A0G4M9B5</accession>
<feature type="non-terminal residue" evidence="6">
    <location>
        <position position="110"/>
    </location>
</feature>
<evidence type="ECO:0000259" key="5">
    <source>
        <dbReference type="Pfam" id="PF21948"/>
    </source>
</evidence>
<gene>
    <name evidence="6" type="ORF">BN1723_018422</name>
</gene>
<feature type="non-terminal residue" evidence="6">
    <location>
        <position position="1"/>
    </location>
</feature>
<dbReference type="EMBL" id="CVQI01022892">
    <property type="protein sequence ID" value="CRK30550.1"/>
    <property type="molecule type" value="Genomic_DNA"/>
</dbReference>